<reference evidence="3" key="2">
    <citation type="submission" date="2025-09" db="UniProtKB">
        <authorList>
            <consortium name="Ensembl"/>
        </authorList>
    </citation>
    <scope>IDENTIFICATION</scope>
</reference>
<name>A0A8C6UYH7_9GOBI</name>
<dbReference type="GO" id="GO:0045747">
    <property type="term" value="P:positive regulation of Notch signaling pathway"/>
    <property type="evidence" value="ECO:0007669"/>
    <property type="project" value="TreeGrafter"/>
</dbReference>
<dbReference type="InterPro" id="IPR027951">
    <property type="entry name" value="Nepro_N"/>
</dbReference>
<dbReference type="GO" id="GO:0005634">
    <property type="term" value="C:nucleus"/>
    <property type="evidence" value="ECO:0007669"/>
    <property type="project" value="TreeGrafter"/>
</dbReference>
<dbReference type="InterPro" id="IPR052835">
    <property type="entry name" value="Nepro"/>
</dbReference>
<dbReference type="PANTHER" id="PTHR34761">
    <property type="entry name" value="NUCLEOLUS AND NEURAL PROGENITOR PROTEIN"/>
    <property type="match status" value="1"/>
</dbReference>
<evidence type="ECO:0000259" key="2">
    <source>
        <dbReference type="Pfam" id="PF14780"/>
    </source>
</evidence>
<dbReference type="Pfam" id="PF14780">
    <property type="entry name" value="NEPRO_N"/>
    <property type="match status" value="1"/>
</dbReference>
<keyword evidence="4" id="KW-1185">Reference proteome</keyword>
<keyword evidence="1" id="KW-0812">Transmembrane</keyword>
<protein>
    <recommendedName>
        <fullName evidence="2">Nucleolus and neural progenitor protein-like N-terminal domain-containing protein</fullName>
    </recommendedName>
</protein>
<reference evidence="3" key="1">
    <citation type="submission" date="2025-08" db="UniProtKB">
        <authorList>
            <consortium name="Ensembl"/>
        </authorList>
    </citation>
    <scope>IDENTIFICATION</scope>
</reference>
<evidence type="ECO:0000313" key="4">
    <source>
        <dbReference type="Proteomes" id="UP000694523"/>
    </source>
</evidence>
<dbReference type="Proteomes" id="UP000694523">
    <property type="component" value="Unplaced"/>
</dbReference>
<dbReference type="PANTHER" id="PTHR34761:SF1">
    <property type="entry name" value="NUCLEOLUS AND NEURAL PROGENITOR PROTEIN"/>
    <property type="match status" value="1"/>
</dbReference>
<accession>A0A8C6UYH7</accession>
<feature type="transmembrane region" description="Helical" evidence="1">
    <location>
        <begin position="257"/>
        <end position="277"/>
    </location>
</feature>
<organism evidence="3 4">
    <name type="scientific">Neogobius melanostomus</name>
    <name type="common">round goby</name>
    <dbReference type="NCBI Taxonomy" id="47308"/>
    <lineage>
        <taxon>Eukaryota</taxon>
        <taxon>Metazoa</taxon>
        <taxon>Chordata</taxon>
        <taxon>Craniata</taxon>
        <taxon>Vertebrata</taxon>
        <taxon>Euteleostomi</taxon>
        <taxon>Actinopterygii</taxon>
        <taxon>Neopterygii</taxon>
        <taxon>Teleostei</taxon>
        <taxon>Neoteleostei</taxon>
        <taxon>Acanthomorphata</taxon>
        <taxon>Gobiaria</taxon>
        <taxon>Gobiiformes</taxon>
        <taxon>Gobioidei</taxon>
        <taxon>Gobiidae</taxon>
        <taxon>Benthophilinae</taxon>
        <taxon>Neogobiini</taxon>
        <taxon>Neogobius</taxon>
    </lineage>
</organism>
<evidence type="ECO:0000313" key="3">
    <source>
        <dbReference type="Ensembl" id="ENSNMLP00000043556.1"/>
    </source>
</evidence>
<dbReference type="AlphaFoldDB" id="A0A8C6UYH7"/>
<dbReference type="Ensembl" id="ENSNMLT00000048350.1">
    <property type="protein sequence ID" value="ENSNMLP00000043556.1"/>
    <property type="gene ID" value="ENSNMLG00000026398.1"/>
</dbReference>
<proteinExistence type="predicted"/>
<feature type="domain" description="Nucleolus and neural progenitor protein-like N-terminal" evidence="2">
    <location>
        <begin position="6"/>
        <end position="196"/>
    </location>
</feature>
<keyword evidence="1" id="KW-0472">Membrane</keyword>
<sequence>MAEEPWNRVNIPFPGAVSSVRIHFTNKSDVLVKDVLLGNETVLKLIDSEILQTEMRVLYELLYILNNSYRGNKTYKGLQQVEQCMNRLKTMKLVEALYELTDLCPNKIQRNVGKKTGECNVPSQPMLEWLCLKVLGAAHLMSCTLQRCSRAFLLCNQQMKWAEFLVLNMVITSMLSRLWVILRGVLVSLSTLYESILGLCREVAKTKPMPFLTASALPPNMSELLDPVLLLDKTYNCDLKPFVNIFKTFTKVRKSGLCTSVVELILVNCILLVTYYLQVGMGTVSFFPRYHYFNDTCFSVIVQENSDKKREELYLSCRDRPDPDHDTVSFSQNFLNTLRFDEAKALHTSKILTWWDHSLCH</sequence>
<evidence type="ECO:0000256" key="1">
    <source>
        <dbReference type="SAM" id="Phobius"/>
    </source>
</evidence>
<keyword evidence="1" id="KW-1133">Transmembrane helix</keyword>